<evidence type="ECO:0000256" key="3">
    <source>
        <dbReference type="SAM" id="SignalP"/>
    </source>
</evidence>
<dbReference type="OrthoDB" id="196355at2"/>
<evidence type="ECO:0000256" key="2">
    <source>
        <dbReference type="SAM" id="Phobius"/>
    </source>
</evidence>
<dbReference type="RefSeq" id="WP_063179467.1">
    <property type="nucleotide sequence ID" value="NZ_JAAIVH010000001.1"/>
</dbReference>
<feature type="signal peptide" evidence="3">
    <location>
        <begin position="1"/>
        <end position="23"/>
    </location>
</feature>
<name>A0A161SHD2_9BACL</name>
<protein>
    <submittedName>
        <fullName evidence="4">Membrane-anchored protein</fullName>
    </submittedName>
</protein>
<feature type="chain" id="PRO_5007827280" evidence="3">
    <location>
        <begin position="24"/>
        <end position="307"/>
    </location>
</feature>
<keyword evidence="2" id="KW-0812">Transmembrane</keyword>
<dbReference type="Proteomes" id="UP000076563">
    <property type="component" value="Unassembled WGS sequence"/>
</dbReference>
<keyword evidence="2" id="KW-0472">Membrane</keyword>
<dbReference type="InterPro" id="IPR018682">
    <property type="entry name" value="DUF2167_membr"/>
</dbReference>
<sequence>MKTLRLALIFLLSLGLVAGQASAEGEGAKGTSSYRWIQGGTKVDLGTVATLDLGAPFVFLNGDDTRKLLKDSKDIPSGKEIGSIFPVNEQEQWEVILEYIDTGHIKDEEKKDLNADAILKSYREGTEEQNKQVPDENKLQVTGWDVKPFYDEKTHNLTWSIAAQNAQKEALVNYNVRMLTRTGYISVVLISDPAHRAKDQELLASQIIPKIAAKQGQRYEDFDASKDKIAEYGLSGLILGGAGLAVAKKVGLLAMIALFLKKGWVIVVALLAGGWTWIKSRMRRSRQNDQPAPQETTAKEDNSSPQP</sequence>
<accession>A0A161SHD2</accession>
<evidence type="ECO:0000313" key="5">
    <source>
        <dbReference type="Proteomes" id="UP000076563"/>
    </source>
</evidence>
<dbReference type="Pfam" id="PF09935">
    <property type="entry name" value="DUF2167"/>
    <property type="match status" value="1"/>
</dbReference>
<keyword evidence="3" id="KW-0732">Signal</keyword>
<dbReference type="EMBL" id="LQRA01000046">
    <property type="protein sequence ID" value="KZE80855.1"/>
    <property type="molecule type" value="Genomic_DNA"/>
</dbReference>
<reference evidence="5" key="1">
    <citation type="submission" date="2016-01" db="EMBL/GenBank/DDBJ databases">
        <title>Draft genome of Chromobacterium sp. F49.</title>
        <authorList>
            <person name="Hong K.W."/>
        </authorList>
    </citation>
    <scope>NUCLEOTIDE SEQUENCE [LARGE SCALE GENOMIC DNA]</scope>
    <source>
        <strain evidence="5">M63</strain>
    </source>
</reference>
<dbReference type="eggNOG" id="COG4714">
    <property type="taxonomic scope" value="Bacteria"/>
</dbReference>
<feature type="transmembrane region" description="Helical" evidence="2">
    <location>
        <begin position="252"/>
        <end position="278"/>
    </location>
</feature>
<feature type="region of interest" description="Disordered" evidence="1">
    <location>
        <begin position="283"/>
        <end position="307"/>
    </location>
</feature>
<dbReference type="STRING" id="1007103.GCA_000213315_01294"/>
<keyword evidence="2" id="KW-1133">Transmembrane helix</keyword>
<evidence type="ECO:0000313" key="4">
    <source>
        <dbReference type="EMBL" id="KZE80855.1"/>
    </source>
</evidence>
<feature type="compositionally biased region" description="Basic and acidic residues" evidence="1">
    <location>
        <begin position="297"/>
        <end position="307"/>
    </location>
</feature>
<gene>
    <name evidence="4" type="ORF">AV654_10915</name>
</gene>
<proteinExistence type="predicted"/>
<evidence type="ECO:0000256" key="1">
    <source>
        <dbReference type="SAM" id="MobiDB-lite"/>
    </source>
</evidence>
<organism evidence="4 5">
    <name type="scientific">Paenibacillus elgii</name>
    <dbReference type="NCBI Taxonomy" id="189691"/>
    <lineage>
        <taxon>Bacteria</taxon>
        <taxon>Bacillati</taxon>
        <taxon>Bacillota</taxon>
        <taxon>Bacilli</taxon>
        <taxon>Bacillales</taxon>
        <taxon>Paenibacillaceae</taxon>
        <taxon>Paenibacillus</taxon>
    </lineage>
</organism>
<dbReference type="AlphaFoldDB" id="A0A161SHD2"/>
<comment type="caution">
    <text evidence="4">The sequence shown here is derived from an EMBL/GenBank/DDBJ whole genome shotgun (WGS) entry which is preliminary data.</text>
</comment>
<keyword evidence="5" id="KW-1185">Reference proteome</keyword>